<reference evidence="1 2" key="1">
    <citation type="journal article" date="2013" name="Biodegradation">
        <title>Occurrence of 4-tert-butylphenol (4-t-BP) biodegradation in an aquatic sample caused by the presence of Spirodela polyrrhiza and isolation of a 4-t-BP-utilizing bacterium.</title>
        <authorList>
            <person name="Ogata Y."/>
            <person name="Toyama T."/>
            <person name="Yu N."/>
            <person name="Wang X."/>
            <person name="Sei K."/>
            <person name="Ike M."/>
        </authorList>
    </citation>
    <scope>NUCLEOTIDE SEQUENCE [LARGE SCALE GENOMIC DNA]</scope>
    <source>
        <strain evidence="1 2">OMI</strain>
    </source>
</reference>
<dbReference type="AlphaFoldDB" id="A0A292ZBE7"/>
<protein>
    <submittedName>
        <fullName evidence="1">Uncharacterized protein</fullName>
    </submittedName>
</protein>
<accession>A0A292ZBE7</accession>
<name>A0A292ZBE7_SPHSA</name>
<gene>
    <name evidence="1" type="ORF">SFOMI_0686</name>
</gene>
<proteinExistence type="predicted"/>
<evidence type="ECO:0000313" key="1">
    <source>
        <dbReference type="EMBL" id="GAY20164.1"/>
    </source>
</evidence>
<sequence>MVDMWFMALCLAVKEKIKPDFDHKGPTYKAINGDVFGSDLWRSNALMLLAIAGLPRLIAILEERGGDTALDYLSDVIEDMLDD</sequence>
<dbReference type="EMBL" id="BEWI01000030">
    <property type="protein sequence ID" value="GAY20164.1"/>
    <property type="molecule type" value="Genomic_DNA"/>
</dbReference>
<comment type="caution">
    <text evidence="1">The sequence shown here is derived from an EMBL/GenBank/DDBJ whole genome shotgun (WGS) entry which is preliminary data.</text>
</comment>
<dbReference type="Proteomes" id="UP000221538">
    <property type="component" value="Unassembled WGS sequence"/>
</dbReference>
<reference evidence="1 2" key="2">
    <citation type="journal article" date="2013" name="Environ. Sci. Technol.">
        <title>The 4-tert-butylphenol-utilizing bacterium Sphingobium fuliginis OMI can degrade bisphenols via phenolic ring hydroxylation and meta-cleavage pathway.</title>
        <authorList>
            <person name="Ogata Y."/>
            <person name="Goda S."/>
            <person name="Toyama T."/>
            <person name="Sei K."/>
            <person name="Ike M."/>
        </authorList>
    </citation>
    <scope>NUCLEOTIDE SEQUENCE [LARGE SCALE GENOMIC DNA]</scope>
    <source>
        <strain evidence="1 2">OMI</strain>
    </source>
</reference>
<evidence type="ECO:0000313" key="2">
    <source>
        <dbReference type="Proteomes" id="UP000221538"/>
    </source>
</evidence>
<organism evidence="1 2">
    <name type="scientific">Sphingobium fuliginis (strain ATCC 27551)</name>
    <dbReference type="NCBI Taxonomy" id="336203"/>
    <lineage>
        <taxon>Bacteria</taxon>
        <taxon>Pseudomonadati</taxon>
        <taxon>Pseudomonadota</taxon>
        <taxon>Alphaproteobacteria</taxon>
        <taxon>Sphingomonadales</taxon>
        <taxon>Sphingomonadaceae</taxon>
        <taxon>Sphingobium</taxon>
    </lineage>
</organism>